<evidence type="ECO:0000313" key="4">
    <source>
        <dbReference type="Proteomes" id="UP000257479"/>
    </source>
</evidence>
<dbReference type="AlphaFoldDB" id="A0A3C1K900"/>
<dbReference type="Proteomes" id="UP000257479">
    <property type="component" value="Unassembled WGS sequence"/>
</dbReference>
<name>A0A3C1K900_9MICO</name>
<dbReference type="InterPro" id="IPR032830">
    <property type="entry name" value="XPB/Ssl2_N"/>
</dbReference>
<accession>A0A3C1K900</accession>
<evidence type="ECO:0000256" key="1">
    <source>
        <dbReference type="SAM" id="MobiDB-lite"/>
    </source>
</evidence>
<dbReference type="Pfam" id="PF13625">
    <property type="entry name" value="Helicase_C_3"/>
    <property type="match status" value="1"/>
</dbReference>
<feature type="region of interest" description="Disordered" evidence="1">
    <location>
        <begin position="111"/>
        <end position="130"/>
    </location>
</feature>
<comment type="caution">
    <text evidence="3">The sequence shown here is derived from an EMBL/GenBank/DDBJ whole genome shotgun (WGS) entry which is preliminary data.</text>
</comment>
<proteinExistence type="predicted"/>
<feature type="domain" description="Helicase XPB/Ssl2 N-terminal" evidence="2">
    <location>
        <begin position="309"/>
        <end position="433"/>
    </location>
</feature>
<organism evidence="3 4">
    <name type="scientific">Microbacterium ginsengisoli</name>
    <dbReference type="NCBI Taxonomy" id="400772"/>
    <lineage>
        <taxon>Bacteria</taxon>
        <taxon>Bacillati</taxon>
        <taxon>Actinomycetota</taxon>
        <taxon>Actinomycetes</taxon>
        <taxon>Micrococcales</taxon>
        <taxon>Microbacteriaceae</taxon>
        <taxon>Microbacterium</taxon>
    </lineage>
</organism>
<gene>
    <name evidence="3" type="ORF">DCP95_01070</name>
</gene>
<evidence type="ECO:0000313" key="3">
    <source>
        <dbReference type="EMBL" id="HAN23151.1"/>
    </source>
</evidence>
<protein>
    <recommendedName>
        <fullName evidence="2">Helicase XPB/Ssl2 N-terminal domain-containing protein</fullName>
    </recommendedName>
</protein>
<reference evidence="3 4" key="1">
    <citation type="journal article" date="2018" name="Nat. Biotechnol.">
        <title>A standardized bacterial taxonomy based on genome phylogeny substantially revises the tree of life.</title>
        <authorList>
            <person name="Parks D.H."/>
            <person name="Chuvochina M."/>
            <person name="Waite D.W."/>
            <person name="Rinke C."/>
            <person name="Skarshewski A."/>
            <person name="Chaumeil P.A."/>
            <person name="Hugenholtz P."/>
        </authorList>
    </citation>
    <scope>NUCLEOTIDE SEQUENCE [LARGE SCALE GENOMIC DNA]</scope>
    <source>
        <strain evidence="3">UBA9152</strain>
    </source>
</reference>
<evidence type="ECO:0000259" key="2">
    <source>
        <dbReference type="Pfam" id="PF13625"/>
    </source>
</evidence>
<sequence length="573" mass="60006">MPRSSDERALASALAELTDAQLVVVLDARQLPAAGSWDDFFDLADTLLDDAAVTRTLAALTRAELHDLHAAGTSPLPTTASPRLRELALLDADGAPLSSVAAKAAEATDAAPFSLTDAPPPSDALATGTAAEQAMTSAAALADLVVWSSSNPLARTATGVVTATERKRLIEAGAITDAAELDDLVALGATAGLLTAVDREWLATPDGAEWLELGTVDRWRRVAEAFARALPRGIRSPDGGYAASTVWPGAYPRDTAWPAAAASLVSQATRWGLIAADGSEPAWAAPLRAGAPADVAALAQHLAPEIDRVYVQADLSVIAPGTLVPSVELRLRAMAHRETRAQASTYRFSAETLRAAVAAGETADSLRAFIAGISLTGIPQPLDYLIDEAADRRTVARVGIDPVSGHTVVSADDPQMLATIAVDQAVRPVGLVRDGDRLVSRVSRDAVFWTLVDARYSAAAIDAGGDVERLRRRTASPAPVAAVPPTERYAPLIARLRAAHSENADAAWLERELEQAVKTRATIEVAVELPGGDLRSFTIEATGLGGGRLRGRDRAVDVERTLPVSSIRSARPA</sequence>
<dbReference type="EMBL" id="DMNG01000015">
    <property type="protein sequence ID" value="HAN23151.1"/>
    <property type="molecule type" value="Genomic_DNA"/>
</dbReference>